<feature type="region of interest" description="Disordered" evidence="1">
    <location>
        <begin position="1"/>
        <end position="26"/>
    </location>
</feature>
<comment type="caution">
    <text evidence="2">The sequence shown here is derived from an EMBL/GenBank/DDBJ whole genome shotgun (WGS) entry which is preliminary data.</text>
</comment>
<dbReference type="GO" id="GO:0003676">
    <property type="term" value="F:nucleic acid binding"/>
    <property type="evidence" value="ECO:0007669"/>
    <property type="project" value="InterPro"/>
</dbReference>
<dbReference type="SUPFAM" id="SSF57756">
    <property type="entry name" value="Retrovirus zinc finger-like domains"/>
    <property type="match status" value="1"/>
</dbReference>
<sequence length="367" mass="39393">MVASTGDTYTQGSFSPNHGQSQVHTRQFQSYNGNRNKSKGRFPQGSRFFGPKPGFSSMAPVLPNSNSGVLGQSPAQPFRHPSALMVPICQLCNSEGHTAPFCRASPPKRTRCNICGRSNHTSWYCFYNDKGPNYMASYSPQSSFSMQPQPLQYTPYQASPSQSREVQQSPMQAMQQYTPYQASSSQNREVQQSPMQAMHTVIHSASLSSYLVSTPSNTIQSSLLSSCPVTVVNTTNSIISTSPASSPHPFTTHTPASTPAPSADSVSSQSVTAPLSTTPLLPVAPEINTGETLSPLEMKQQLPVGSDDIARRLLSCNSILSLLSAARAAATDGGRCLRFSVVFPSLSDTVDGTVVNRDSTSLRVNKG</sequence>
<protein>
    <submittedName>
        <fullName evidence="2">Uncharacterized protein</fullName>
    </submittedName>
</protein>
<dbReference type="Gene3D" id="4.10.60.10">
    <property type="entry name" value="Zinc finger, CCHC-type"/>
    <property type="match status" value="1"/>
</dbReference>
<name>A0A4U5R7A9_POPAL</name>
<dbReference type="GO" id="GO:0008270">
    <property type="term" value="F:zinc ion binding"/>
    <property type="evidence" value="ECO:0007669"/>
    <property type="project" value="InterPro"/>
</dbReference>
<dbReference type="InterPro" id="IPR036875">
    <property type="entry name" value="Znf_CCHC_sf"/>
</dbReference>
<evidence type="ECO:0000256" key="1">
    <source>
        <dbReference type="SAM" id="MobiDB-lite"/>
    </source>
</evidence>
<feature type="region of interest" description="Disordered" evidence="1">
    <location>
        <begin position="240"/>
        <end position="274"/>
    </location>
</feature>
<dbReference type="AlphaFoldDB" id="A0A4U5R7A9"/>
<evidence type="ECO:0000313" key="2">
    <source>
        <dbReference type="EMBL" id="TKS18305.1"/>
    </source>
</evidence>
<feature type="compositionally biased region" description="Low complexity" evidence="1">
    <location>
        <begin position="240"/>
        <end position="268"/>
    </location>
</feature>
<reference evidence="2" key="1">
    <citation type="submission" date="2018-10" db="EMBL/GenBank/DDBJ databases">
        <title>Population genomic analysis revealed the cold adaptation of white poplar.</title>
        <authorList>
            <person name="Liu Y.-J."/>
        </authorList>
    </citation>
    <scope>NUCLEOTIDE SEQUENCE [LARGE SCALE GENOMIC DNA]</scope>
    <source>
        <strain evidence="2">PAL-ZL1</strain>
    </source>
</reference>
<proteinExistence type="predicted"/>
<gene>
    <name evidence="2" type="ORF">D5086_0000004820</name>
</gene>
<organism evidence="2">
    <name type="scientific">Populus alba</name>
    <name type="common">White poplar</name>
    <dbReference type="NCBI Taxonomy" id="43335"/>
    <lineage>
        <taxon>Eukaryota</taxon>
        <taxon>Viridiplantae</taxon>
        <taxon>Streptophyta</taxon>
        <taxon>Embryophyta</taxon>
        <taxon>Tracheophyta</taxon>
        <taxon>Spermatophyta</taxon>
        <taxon>Magnoliopsida</taxon>
        <taxon>eudicotyledons</taxon>
        <taxon>Gunneridae</taxon>
        <taxon>Pentapetalae</taxon>
        <taxon>rosids</taxon>
        <taxon>fabids</taxon>
        <taxon>Malpighiales</taxon>
        <taxon>Salicaceae</taxon>
        <taxon>Saliceae</taxon>
        <taxon>Populus</taxon>
    </lineage>
</organism>
<dbReference type="EMBL" id="RCHU01000004">
    <property type="protein sequence ID" value="TKS18305.1"/>
    <property type="molecule type" value="Genomic_DNA"/>
</dbReference>
<accession>A0A4U5R7A9</accession>